<accession>X1M5B7</accession>
<reference evidence="1" key="1">
    <citation type="journal article" date="2014" name="Front. Microbiol.">
        <title>High frequency of phylogenetically diverse reductive dehalogenase-homologous genes in deep subseafloor sedimentary metagenomes.</title>
        <authorList>
            <person name="Kawai M."/>
            <person name="Futagami T."/>
            <person name="Toyoda A."/>
            <person name="Takaki Y."/>
            <person name="Nishi S."/>
            <person name="Hori S."/>
            <person name="Arai W."/>
            <person name="Tsubouchi T."/>
            <person name="Morono Y."/>
            <person name="Uchiyama I."/>
            <person name="Ito T."/>
            <person name="Fujiyama A."/>
            <person name="Inagaki F."/>
            <person name="Takami H."/>
        </authorList>
    </citation>
    <scope>NUCLEOTIDE SEQUENCE</scope>
    <source>
        <strain evidence="1">Expedition CK06-06</strain>
    </source>
</reference>
<name>X1M5B7_9ZZZZ</name>
<gene>
    <name evidence="1" type="ORF">S06H3_34042</name>
</gene>
<protein>
    <submittedName>
        <fullName evidence="1">Uncharacterized protein</fullName>
    </submittedName>
</protein>
<comment type="caution">
    <text evidence="1">The sequence shown here is derived from an EMBL/GenBank/DDBJ whole genome shotgun (WGS) entry which is preliminary data.</text>
</comment>
<organism evidence="1">
    <name type="scientific">marine sediment metagenome</name>
    <dbReference type="NCBI Taxonomy" id="412755"/>
    <lineage>
        <taxon>unclassified sequences</taxon>
        <taxon>metagenomes</taxon>
        <taxon>ecological metagenomes</taxon>
    </lineage>
</organism>
<evidence type="ECO:0000313" key="1">
    <source>
        <dbReference type="EMBL" id="GAI26817.1"/>
    </source>
</evidence>
<dbReference type="EMBL" id="BARV01020392">
    <property type="protein sequence ID" value="GAI26817.1"/>
    <property type="molecule type" value="Genomic_DNA"/>
</dbReference>
<dbReference type="AlphaFoldDB" id="X1M5B7"/>
<proteinExistence type="predicted"/>
<sequence>MAIPAFLAGTIGFLGGQILGIGSIGQAKDTALNRLFPITPTPVDSIVRLRLWEVKDDTWYYGKMKAHGYGEGVAKEILTSNRTWQDTSSIIRWGWRNDKPDNEIVTILVSHGWQESDAIRMVEVAHFYPSPRYDRRASRIMVTI</sequence>